<evidence type="ECO:0000313" key="3">
    <source>
        <dbReference type="Proteomes" id="UP001152888"/>
    </source>
</evidence>
<feature type="region of interest" description="Disordered" evidence="1">
    <location>
        <begin position="22"/>
        <end position="88"/>
    </location>
</feature>
<accession>A0A9P0M7T2</accession>
<keyword evidence="3" id="KW-1185">Reference proteome</keyword>
<gene>
    <name evidence="2" type="ORF">ACAOBT_LOCUS30500</name>
</gene>
<dbReference type="OrthoDB" id="2127950at2759"/>
<comment type="caution">
    <text evidence="2">The sequence shown here is derived from an EMBL/GenBank/DDBJ whole genome shotgun (WGS) entry which is preliminary data.</text>
</comment>
<dbReference type="Proteomes" id="UP001152888">
    <property type="component" value="Unassembled WGS sequence"/>
</dbReference>
<evidence type="ECO:0000313" key="2">
    <source>
        <dbReference type="EMBL" id="CAH2008908.1"/>
    </source>
</evidence>
<feature type="compositionally biased region" description="Acidic residues" evidence="1">
    <location>
        <begin position="65"/>
        <end position="81"/>
    </location>
</feature>
<name>A0A9P0M7T2_ACAOB</name>
<dbReference type="EMBL" id="CAKOFQ010007838">
    <property type="protein sequence ID" value="CAH2008908.1"/>
    <property type="molecule type" value="Genomic_DNA"/>
</dbReference>
<feature type="compositionally biased region" description="Polar residues" evidence="1">
    <location>
        <begin position="33"/>
        <end position="42"/>
    </location>
</feature>
<organism evidence="2 3">
    <name type="scientific">Acanthoscelides obtectus</name>
    <name type="common">Bean weevil</name>
    <name type="synonym">Bruchus obtectus</name>
    <dbReference type="NCBI Taxonomy" id="200917"/>
    <lineage>
        <taxon>Eukaryota</taxon>
        <taxon>Metazoa</taxon>
        <taxon>Ecdysozoa</taxon>
        <taxon>Arthropoda</taxon>
        <taxon>Hexapoda</taxon>
        <taxon>Insecta</taxon>
        <taxon>Pterygota</taxon>
        <taxon>Neoptera</taxon>
        <taxon>Endopterygota</taxon>
        <taxon>Coleoptera</taxon>
        <taxon>Polyphaga</taxon>
        <taxon>Cucujiformia</taxon>
        <taxon>Chrysomeloidea</taxon>
        <taxon>Chrysomelidae</taxon>
        <taxon>Bruchinae</taxon>
        <taxon>Bruchini</taxon>
        <taxon>Acanthoscelides</taxon>
    </lineage>
</organism>
<reference evidence="2" key="1">
    <citation type="submission" date="2022-03" db="EMBL/GenBank/DDBJ databases">
        <authorList>
            <person name="Sayadi A."/>
        </authorList>
    </citation>
    <scope>NUCLEOTIDE SEQUENCE</scope>
</reference>
<protein>
    <submittedName>
        <fullName evidence="2">Uncharacterized protein</fullName>
    </submittedName>
</protein>
<proteinExistence type="predicted"/>
<dbReference type="AlphaFoldDB" id="A0A9P0M7T2"/>
<evidence type="ECO:0000256" key="1">
    <source>
        <dbReference type="SAM" id="MobiDB-lite"/>
    </source>
</evidence>
<sequence length="188" mass="20745">MDFFGMSRKKNKRLTDAELRYSAENLDEISSPDELSTTSGESCSDEDPFHISGESDESYQPSSSSDEDTQNENSETEEEEGNIAATKEPRFSIPDQIQCAIDPSITANSTSLGIFNNIFTRSLFILIAKCTNQRIQMCNRNKSAALTDAGEIMITLGCSLVMCYKYLILGIPVISSIFGKQSDKLGHI</sequence>